<dbReference type="Proteomes" id="UP001368270">
    <property type="component" value="Unassembled WGS sequence"/>
</dbReference>
<proteinExistence type="predicted"/>
<feature type="region of interest" description="Disordered" evidence="1">
    <location>
        <begin position="90"/>
        <end position="109"/>
    </location>
</feature>
<reference evidence="2 3" key="1">
    <citation type="submission" date="2024-03" db="EMBL/GenBank/DDBJ databases">
        <title>Cognatishimia coralii sp. nov., a marine bacterium isolated from coral surrounding seawater.</title>
        <authorList>
            <person name="Liu X."/>
            <person name="Liu S."/>
            <person name="Sun H."/>
            <person name="Zhang Y."/>
        </authorList>
    </citation>
    <scope>NUCLEOTIDE SEQUENCE [LARGE SCALE GENOMIC DNA]</scope>
    <source>
        <strain evidence="2 3">D5M38</strain>
    </source>
</reference>
<name>A0ABU8QHG3_9RHOB</name>
<evidence type="ECO:0000313" key="3">
    <source>
        <dbReference type="Proteomes" id="UP001368270"/>
    </source>
</evidence>
<sequence length="144" mass="16325">MSDNNKSDEQEYLAFVADQQIDRWTQFLLDLSPSDLAEYLRLGGEVDQDVRRALIDVLEKAKGQGHPGGKKPFRDYHVYVSVNAIIRSSKLASNNGDESKPLSPTAAKKVFAERHGRELRAVELQYDRGKLVSEEFRMSTKQRG</sequence>
<accession>A0ABU8QHG3</accession>
<comment type="caution">
    <text evidence="2">The sequence shown here is derived from an EMBL/GenBank/DDBJ whole genome shotgun (WGS) entry which is preliminary data.</text>
</comment>
<dbReference type="RefSeq" id="WP_339403692.1">
    <property type="nucleotide sequence ID" value="NZ_JBBGAZ010000005.1"/>
</dbReference>
<organism evidence="2 3">
    <name type="scientific">Cognatishimia coralii</name>
    <dbReference type="NCBI Taxonomy" id="3083254"/>
    <lineage>
        <taxon>Bacteria</taxon>
        <taxon>Pseudomonadati</taxon>
        <taxon>Pseudomonadota</taxon>
        <taxon>Alphaproteobacteria</taxon>
        <taxon>Rhodobacterales</taxon>
        <taxon>Paracoccaceae</taxon>
        <taxon>Cognatishimia</taxon>
    </lineage>
</organism>
<dbReference type="EMBL" id="JBBGAZ010000005">
    <property type="protein sequence ID" value="MEJ5218854.1"/>
    <property type="molecule type" value="Genomic_DNA"/>
</dbReference>
<protein>
    <submittedName>
        <fullName evidence="2">Uncharacterized protein</fullName>
    </submittedName>
</protein>
<evidence type="ECO:0000256" key="1">
    <source>
        <dbReference type="SAM" id="MobiDB-lite"/>
    </source>
</evidence>
<gene>
    <name evidence="2" type="ORF">WG622_11410</name>
</gene>
<keyword evidence="3" id="KW-1185">Reference proteome</keyword>
<evidence type="ECO:0000313" key="2">
    <source>
        <dbReference type="EMBL" id="MEJ5218854.1"/>
    </source>
</evidence>